<dbReference type="InterPro" id="IPR017568">
    <property type="entry name" value="3-oxoacyl-ACP_synth-2"/>
</dbReference>
<dbReference type="Gene3D" id="3.40.47.10">
    <property type="match status" value="1"/>
</dbReference>
<dbReference type="PANTHER" id="PTHR11712:SF336">
    <property type="entry name" value="3-OXOACYL-[ACYL-CARRIER-PROTEIN] SYNTHASE, MITOCHONDRIAL"/>
    <property type="match status" value="1"/>
</dbReference>
<dbReference type="KEGG" id="slb:AWJ20_2838"/>
<evidence type="ECO:0000256" key="5">
    <source>
        <dbReference type="ARBA" id="ARBA00023098"/>
    </source>
</evidence>
<dbReference type="InterPro" id="IPR020841">
    <property type="entry name" value="PKS_Beta-ketoAc_synthase_dom"/>
</dbReference>
<dbReference type="InterPro" id="IPR016039">
    <property type="entry name" value="Thiolase-like"/>
</dbReference>
<dbReference type="PROSITE" id="PS52004">
    <property type="entry name" value="KS3_2"/>
    <property type="match status" value="1"/>
</dbReference>
<feature type="domain" description="Ketosynthase family 3 (KS3)" evidence="12">
    <location>
        <begin position="4"/>
        <end position="421"/>
    </location>
</feature>
<dbReference type="InterPro" id="IPR014031">
    <property type="entry name" value="Ketoacyl_synth_C"/>
</dbReference>
<dbReference type="RefSeq" id="XP_018737691.1">
    <property type="nucleotide sequence ID" value="XM_018879811.1"/>
</dbReference>
<dbReference type="Pfam" id="PF00109">
    <property type="entry name" value="ketoacyl-synt"/>
    <property type="match status" value="1"/>
</dbReference>
<evidence type="ECO:0000256" key="7">
    <source>
        <dbReference type="ARBA" id="ARBA00023315"/>
    </source>
</evidence>
<dbReference type="PROSITE" id="PS00606">
    <property type="entry name" value="KS3_1"/>
    <property type="match status" value="1"/>
</dbReference>
<dbReference type="Pfam" id="PF02801">
    <property type="entry name" value="Ketoacyl-synt_C"/>
    <property type="match status" value="1"/>
</dbReference>
<evidence type="ECO:0000313" key="13">
    <source>
        <dbReference type="EMBL" id="ANB15214.1"/>
    </source>
</evidence>
<keyword evidence="14" id="KW-1185">Reference proteome</keyword>
<evidence type="ECO:0000313" key="14">
    <source>
        <dbReference type="Proteomes" id="UP000189580"/>
    </source>
</evidence>
<dbReference type="GO" id="GO:0005739">
    <property type="term" value="C:mitochondrion"/>
    <property type="evidence" value="ECO:0007669"/>
    <property type="project" value="TreeGrafter"/>
</dbReference>
<evidence type="ECO:0000256" key="9">
    <source>
        <dbReference type="PIRNR" id="PIRNR000447"/>
    </source>
</evidence>
<dbReference type="AlphaFoldDB" id="A0A167FEZ7"/>
<dbReference type="Proteomes" id="UP000189580">
    <property type="component" value="Chromosome b"/>
</dbReference>
<comment type="similarity">
    <text evidence="1 9 11">Belongs to the thiolase-like superfamily. Beta-ketoacyl-ACP synthases family.</text>
</comment>
<feature type="active site" description="For beta-ketoacyl synthase activity" evidence="10">
    <location>
        <position position="170"/>
    </location>
</feature>
<dbReference type="NCBIfam" id="TIGR03150">
    <property type="entry name" value="fabF"/>
    <property type="match status" value="1"/>
</dbReference>
<dbReference type="InterPro" id="IPR018201">
    <property type="entry name" value="Ketoacyl_synth_AS"/>
</dbReference>
<evidence type="ECO:0000259" key="12">
    <source>
        <dbReference type="PROSITE" id="PS52004"/>
    </source>
</evidence>
<dbReference type="NCBIfam" id="NF005589">
    <property type="entry name" value="PRK07314.1"/>
    <property type="match status" value="1"/>
</dbReference>
<dbReference type="GO" id="GO:0006633">
    <property type="term" value="P:fatty acid biosynthetic process"/>
    <property type="evidence" value="ECO:0007669"/>
    <property type="project" value="UniProtKB-KW"/>
</dbReference>
<keyword evidence="3 9" id="KW-0808">Transferase</keyword>
<evidence type="ECO:0000256" key="2">
    <source>
        <dbReference type="ARBA" id="ARBA00022516"/>
    </source>
</evidence>
<evidence type="ECO:0000256" key="6">
    <source>
        <dbReference type="ARBA" id="ARBA00023160"/>
    </source>
</evidence>
<evidence type="ECO:0000256" key="11">
    <source>
        <dbReference type="RuleBase" id="RU003694"/>
    </source>
</evidence>
<dbReference type="FunFam" id="3.40.47.10:FF:000009">
    <property type="entry name" value="3-oxoacyl-[acyl-carrier-protein] synthase 2"/>
    <property type="match status" value="1"/>
</dbReference>
<organism evidence="13 14">
    <name type="scientific">Sugiyamaella lignohabitans</name>
    <dbReference type="NCBI Taxonomy" id="796027"/>
    <lineage>
        <taxon>Eukaryota</taxon>
        <taxon>Fungi</taxon>
        <taxon>Dikarya</taxon>
        <taxon>Ascomycota</taxon>
        <taxon>Saccharomycotina</taxon>
        <taxon>Dipodascomycetes</taxon>
        <taxon>Dipodascales</taxon>
        <taxon>Trichomonascaceae</taxon>
        <taxon>Sugiyamaella</taxon>
    </lineage>
</organism>
<dbReference type="PIRSF" id="PIRSF000447">
    <property type="entry name" value="KAS_II"/>
    <property type="match status" value="1"/>
</dbReference>
<dbReference type="InterPro" id="IPR014030">
    <property type="entry name" value="Ketoacyl_synth_N"/>
</dbReference>
<keyword evidence="5" id="KW-0443">Lipid metabolism</keyword>
<sequence length="422" mass="44444">MSALKRVVVTGLGTVNPLGVGVTTSWNKLVSGKSGIVALTEPEYQSLPSTVAGKVPINEWNPLDWIDSATVKRTSLFVQYALAAAKQALDDAQWPTQTGATGNMDRTGVAIGSSIGGLEALYDNAVNYNTAGYRKVSPLFIPNLLNNMASGHVSIKYGFKGPNHTVSTACTTGAHAIGDAGNLIRLGMADVMVAGSSEAVIHPLAIAGFARARSLATKYNDEPEKSSRPFDKARNGFVIAEGSAVVILEEYEHALRRNARIYGELIGYGMSGDANHITAPAENGDGAFRSMTMAIQNAGITPDQVDYINAHATSTPLGDAAENSAIKRLFVSHNRKASDINVSSTKGATGHLLGAAGSLEAIFTLLSIHTNKLPPTLNLSSYEPGFDCNYVANVSQEARVNVALTNSFGFGGTNASLLFRKL</sequence>
<accession>A0A167FEZ7</accession>
<comment type="catalytic activity">
    <reaction evidence="8">
        <text>a fatty acyl-[ACP] + malonyl-[ACP] + H(+) = a 3-oxoacyl-[ACP] + holo-[ACP] + CO2</text>
        <dbReference type="Rhea" id="RHEA:22836"/>
        <dbReference type="Rhea" id="RHEA-COMP:9623"/>
        <dbReference type="Rhea" id="RHEA-COMP:9685"/>
        <dbReference type="Rhea" id="RHEA-COMP:9916"/>
        <dbReference type="Rhea" id="RHEA-COMP:14125"/>
        <dbReference type="ChEBI" id="CHEBI:15378"/>
        <dbReference type="ChEBI" id="CHEBI:16526"/>
        <dbReference type="ChEBI" id="CHEBI:64479"/>
        <dbReference type="ChEBI" id="CHEBI:78449"/>
        <dbReference type="ChEBI" id="CHEBI:78776"/>
        <dbReference type="ChEBI" id="CHEBI:138651"/>
        <dbReference type="EC" id="2.3.1.41"/>
    </reaction>
</comment>
<keyword evidence="7" id="KW-0012">Acyltransferase</keyword>
<keyword evidence="2 9" id="KW-0444">Lipid biosynthesis</keyword>
<reference evidence="13 14" key="1">
    <citation type="submission" date="2016-02" db="EMBL/GenBank/DDBJ databases">
        <title>Complete genome sequence and transcriptome regulation of the pentose utilising yeast Sugiyamaella lignohabitans.</title>
        <authorList>
            <person name="Bellasio M."/>
            <person name="Peymann A."/>
            <person name="Valli M."/>
            <person name="Sipitzky M."/>
            <person name="Graf A."/>
            <person name="Sauer M."/>
            <person name="Marx H."/>
            <person name="Mattanovich D."/>
        </authorList>
    </citation>
    <scope>NUCLEOTIDE SEQUENCE [LARGE SCALE GENOMIC DNA]</scope>
    <source>
        <strain evidence="13 14">CBS 10342</strain>
    </source>
</reference>
<dbReference type="InterPro" id="IPR000794">
    <property type="entry name" value="Beta-ketoacyl_synthase"/>
</dbReference>
<dbReference type="SUPFAM" id="SSF53901">
    <property type="entry name" value="Thiolase-like"/>
    <property type="match status" value="2"/>
</dbReference>
<evidence type="ECO:0000256" key="8">
    <source>
        <dbReference type="ARBA" id="ARBA00049541"/>
    </source>
</evidence>
<dbReference type="SMART" id="SM00825">
    <property type="entry name" value="PKS_KS"/>
    <property type="match status" value="1"/>
</dbReference>
<proteinExistence type="inferred from homology"/>
<evidence type="ECO:0000256" key="3">
    <source>
        <dbReference type="ARBA" id="ARBA00022679"/>
    </source>
</evidence>
<dbReference type="EMBL" id="CP014503">
    <property type="protein sequence ID" value="ANB15214.1"/>
    <property type="molecule type" value="Genomic_DNA"/>
</dbReference>
<gene>
    <name evidence="13" type="primary">CEM1</name>
    <name evidence="13" type="ORF">AWJ20_2838</name>
</gene>
<protein>
    <recommendedName>
        <fullName evidence="9">3-oxoacyl-[acyl-carrier-protein] synthase</fullName>
    </recommendedName>
</protein>
<evidence type="ECO:0000256" key="10">
    <source>
        <dbReference type="PIRSR" id="PIRSR000447-1"/>
    </source>
</evidence>
<keyword evidence="4" id="KW-0276">Fatty acid metabolism</keyword>
<dbReference type="GO" id="GO:0004315">
    <property type="term" value="F:3-oxoacyl-[acyl-carrier-protein] synthase activity"/>
    <property type="evidence" value="ECO:0007669"/>
    <property type="project" value="UniProtKB-EC"/>
</dbReference>
<evidence type="ECO:0000256" key="4">
    <source>
        <dbReference type="ARBA" id="ARBA00022832"/>
    </source>
</evidence>
<dbReference type="OrthoDB" id="5334845at2759"/>
<evidence type="ECO:0000256" key="1">
    <source>
        <dbReference type="ARBA" id="ARBA00008467"/>
    </source>
</evidence>
<dbReference type="CDD" id="cd00834">
    <property type="entry name" value="KAS_I_II"/>
    <property type="match status" value="1"/>
</dbReference>
<dbReference type="GeneID" id="30034793"/>
<dbReference type="PANTHER" id="PTHR11712">
    <property type="entry name" value="POLYKETIDE SYNTHASE-RELATED"/>
    <property type="match status" value="1"/>
</dbReference>
<name>A0A167FEZ7_9ASCO</name>
<keyword evidence="6 9" id="KW-0275">Fatty acid biosynthesis</keyword>